<organism evidence="1 2">
    <name type="scientific">Pangasius djambal</name>
    <dbReference type="NCBI Taxonomy" id="1691987"/>
    <lineage>
        <taxon>Eukaryota</taxon>
        <taxon>Metazoa</taxon>
        <taxon>Chordata</taxon>
        <taxon>Craniata</taxon>
        <taxon>Vertebrata</taxon>
        <taxon>Euteleostomi</taxon>
        <taxon>Actinopterygii</taxon>
        <taxon>Neopterygii</taxon>
        <taxon>Teleostei</taxon>
        <taxon>Ostariophysi</taxon>
        <taxon>Siluriformes</taxon>
        <taxon>Pangasiidae</taxon>
        <taxon>Pangasius</taxon>
    </lineage>
</organism>
<evidence type="ECO:0000313" key="2">
    <source>
        <dbReference type="Proteomes" id="UP000830395"/>
    </source>
</evidence>
<dbReference type="EMBL" id="CM041004">
    <property type="protein sequence ID" value="MCJ8749878.1"/>
    <property type="molecule type" value="Genomic_DNA"/>
</dbReference>
<evidence type="ECO:0000313" key="1">
    <source>
        <dbReference type="EMBL" id="MCJ8749878.1"/>
    </source>
</evidence>
<name>A0ACC5ZNX9_9TELE</name>
<accession>A0ACC5ZNX9</accession>
<protein>
    <submittedName>
        <fullName evidence="1">Uncharacterized protein</fullName>
    </submittedName>
</protein>
<gene>
    <name evidence="1" type="ORF">PDJAM_G00192630</name>
</gene>
<dbReference type="Proteomes" id="UP000830395">
    <property type="component" value="Chromosome 30"/>
</dbReference>
<comment type="caution">
    <text evidence="1">The sequence shown here is derived from an EMBL/GenBank/DDBJ whole genome shotgun (WGS) entry which is preliminary data.</text>
</comment>
<keyword evidence="2" id="KW-1185">Reference proteome</keyword>
<sequence length="69" mass="8092">MSMLAVFLSHVPGWFLCVGVFIPVSLLLLLLMRYLSMNLHQVEAELSEVRDPRETAYRLCSNQHHRYRC</sequence>
<proteinExistence type="predicted"/>
<reference evidence="1" key="1">
    <citation type="submission" date="2020-02" db="EMBL/GenBank/DDBJ databases">
        <title>Genome sequencing of the panga catfish, Pangasius djambal.</title>
        <authorList>
            <person name="Wen M."/>
            <person name="Zahm M."/>
            <person name="Roques C."/>
            <person name="Cabau C."/>
            <person name="Klopp C."/>
            <person name="Donnadieu C."/>
            <person name="Jouanno E."/>
            <person name="Avarre J.-C."/>
            <person name="Campet M."/>
            <person name="Ha T."/>
            <person name="Dugue R."/>
            <person name="Lampietro C."/>
            <person name="Louis A."/>
            <person name="Herpin A."/>
            <person name="Echchiki A."/>
            <person name="Berthelot C."/>
            <person name="Parey E."/>
            <person name="Roest-Crollius H."/>
            <person name="Braasch I."/>
            <person name="Postlethwait J.H."/>
            <person name="Bobe J."/>
            <person name="Montfort J."/>
            <person name="Bouchez O."/>
            <person name="Begum T."/>
            <person name="Schartl M."/>
            <person name="Gustiano R."/>
            <person name="Guiguen Y."/>
        </authorList>
    </citation>
    <scope>NUCLEOTIDE SEQUENCE</scope>
    <source>
        <strain evidence="1">Pdj_M5554</strain>
    </source>
</reference>